<comment type="caution">
    <text evidence="2">The sequence shown here is derived from an EMBL/GenBank/DDBJ whole genome shotgun (WGS) entry which is preliminary data.</text>
</comment>
<dbReference type="Proteomes" id="UP000450012">
    <property type="component" value="Unassembled WGS sequence"/>
</dbReference>
<dbReference type="AlphaFoldDB" id="A0A7X4GMB1"/>
<keyword evidence="1" id="KW-0732">Signal</keyword>
<feature type="signal peptide" evidence="1">
    <location>
        <begin position="1"/>
        <end position="23"/>
    </location>
</feature>
<gene>
    <name evidence="2" type="ORF">GTP45_02025</name>
</gene>
<evidence type="ECO:0000313" key="3">
    <source>
        <dbReference type="Proteomes" id="UP000450012"/>
    </source>
</evidence>
<keyword evidence="3" id="KW-1185">Reference proteome</keyword>
<organism evidence="2 3">
    <name type="scientific">Duganella rivi</name>
    <dbReference type="NCBI Taxonomy" id="2666083"/>
    <lineage>
        <taxon>Bacteria</taxon>
        <taxon>Pseudomonadati</taxon>
        <taxon>Pseudomonadota</taxon>
        <taxon>Betaproteobacteria</taxon>
        <taxon>Burkholderiales</taxon>
        <taxon>Oxalobacteraceae</taxon>
        <taxon>Telluria group</taxon>
        <taxon>Duganella</taxon>
    </lineage>
</organism>
<proteinExistence type="predicted"/>
<accession>A0A7X4GMB1</accession>
<dbReference type="RefSeq" id="WP_161012205.1">
    <property type="nucleotide sequence ID" value="NZ_WWCK01000001.1"/>
</dbReference>
<dbReference type="EMBL" id="WWCK01000001">
    <property type="protein sequence ID" value="MYM65611.1"/>
    <property type="molecule type" value="Genomic_DNA"/>
</dbReference>
<sequence length="187" mass="20057">MRTSEKRELALLLMLALAAPVHAATPQAAASAKEGRAKVDQVTAIILRDVHPLHGGQILYLSADGSGYCQLVTHPAGGPSLHEKRYRLAVPADTVAALWRQLSAEQLAAIPSSTQSGVPDAAKPRISARLASGKTINITRWLHDQQADFDAVYQALLAVAKQAPATDRLLADGKFDPNWIPQGFDLR</sequence>
<evidence type="ECO:0000313" key="2">
    <source>
        <dbReference type="EMBL" id="MYM65611.1"/>
    </source>
</evidence>
<name>A0A7X4GMB1_9BURK</name>
<feature type="chain" id="PRO_5030965075" evidence="1">
    <location>
        <begin position="24"/>
        <end position="187"/>
    </location>
</feature>
<reference evidence="2 3" key="1">
    <citation type="submission" date="2019-12" db="EMBL/GenBank/DDBJ databases">
        <title>Novel species isolated from a subtropical stream in China.</title>
        <authorList>
            <person name="Lu H."/>
        </authorList>
    </citation>
    <scope>NUCLEOTIDE SEQUENCE [LARGE SCALE GENOMIC DNA]</scope>
    <source>
        <strain evidence="2 3">FT55W</strain>
    </source>
</reference>
<protein>
    <submittedName>
        <fullName evidence="2">Uncharacterized protein</fullName>
    </submittedName>
</protein>
<evidence type="ECO:0000256" key="1">
    <source>
        <dbReference type="SAM" id="SignalP"/>
    </source>
</evidence>